<dbReference type="AlphaFoldDB" id="A0A182E2U1"/>
<keyword evidence="2" id="KW-1133">Transmembrane helix</keyword>
<dbReference type="WBParaSite" id="nOo.2.0.1.t02293-RA">
    <property type="protein sequence ID" value="nOo.2.0.1.t02293-RA"/>
    <property type="gene ID" value="nOo.2.0.1.g02293"/>
</dbReference>
<gene>
    <name evidence="4" type="ORF">NOO_LOCUS2293</name>
</gene>
<sequence>MSGNENAYDLEWKFYECLLQSSLEMASFMIVLTLLSFHISTKLSINKVLQTFCVGSYGNVFAVLSIIWHLHLVWSYRMLTELFIFISHVQTQRENGIDLYSVATQIGIESLSLPNEVSDSLSKHLMYVLYTDDTFMTNHVCADRIAQIEEANYTFLQSSPPIHCPSLKVCEVARNENIGYRSCSPQNKEESRRIFVDCNEMAPPVIHGEPKIIQDTKTNTIRLEVIVSGILPEKTKWLLGDKEIEPTETYVFSQHDEGGKRTLLRCEIKNFDKELAGSYKAKFYSSDSENSATFTVKAGNAPEFHDKPHIVQRDGGNIIVIKVRAKSHLEMTAEWFKDDKPLKTTDRIKTVAKKDDKDKEGFQFLLEIHGPVKEDQAKYKCVVKNREGQNEQSLNLCFDE</sequence>
<keyword evidence="1" id="KW-0393">Immunoglobulin domain</keyword>
<accession>A0A182E2U1</accession>
<dbReference type="InterPro" id="IPR013783">
    <property type="entry name" value="Ig-like_fold"/>
</dbReference>
<keyword evidence="5" id="KW-1185">Reference proteome</keyword>
<evidence type="ECO:0000313" key="6">
    <source>
        <dbReference type="WBParaSite" id="nOo.2.0.1.t02293-RA"/>
    </source>
</evidence>
<dbReference type="Proteomes" id="UP000271087">
    <property type="component" value="Unassembled WGS sequence"/>
</dbReference>
<dbReference type="Gene3D" id="2.60.40.10">
    <property type="entry name" value="Immunoglobulins"/>
    <property type="match status" value="2"/>
</dbReference>
<dbReference type="InterPro" id="IPR013098">
    <property type="entry name" value="Ig_I-set"/>
</dbReference>
<dbReference type="PANTHER" id="PTHR14340">
    <property type="entry name" value="MICROFIBRIL-ASSOCIATED GLYCOPROTEIN 3"/>
    <property type="match status" value="1"/>
</dbReference>
<dbReference type="Pfam" id="PF07679">
    <property type="entry name" value="I-set"/>
    <property type="match status" value="1"/>
</dbReference>
<feature type="transmembrane region" description="Helical" evidence="2">
    <location>
        <begin position="51"/>
        <end position="74"/>
    </location>
</feature>
<keyword evidence="2" id="KW-0812">Transmembrane</keyword>
<dbReference type="PROSITE" id="PS50835">
    <property type="entry name" value="IG_LIKE"/>
    <property type="match status" value="1"/>
</dbReference>
<name>A0A182E2U1_ONCOC</name>
<dbReference type="InterPro" id="IPR036179">
    <property type="entry name" value="Ig-like_dom_sf"/>
</dbReference>
<evidence type="ECO:0000313" key="4">
    <source>
        <dbReference type="EMBL" id="VDK65981.1"/>
    </source>
</evidence>
<evidence type="ECO:0000259" key="3">
    <source>
        <dbReference type="PROSITE" id="PS50835"/>
    </source>
</evidence>
<keyword evidence="2" id="KW-0472">Membrane</keyword>
<dbReference type="EMBL" id="UYRW01000348">
    <property type="protein sequence ID" value="VDK65981.1"/>
    <property type="molecule type" value="Genomic_DNA"/>
</dbReference>
<reference evidence="6" key="1">
    <citation type="submission" date="2016-06" db="UniProtKB">
        <authorList>
            <consortium name="WormBaseParasite"/>
        </authorList>
    </citation>
    <scope>IDENTIFICATION</scope>
</reference>
<dbReference type="InterPro" id="IPR007110">
    <property type="entry name" value="Ig-like_dom"/>
</dbReference>
<feature type="domain" description="Ig-like" evidence="3">
    <location>
        <begin position="302"/>
        <end position="397"/>
    </location>
</feature>
<dbReference type="PANTHER" id="PTHR14340:SF9">
    <property type="entry name" value="FIBRONECTIN TYPE-III DOMAIN-CONTAINING PROTEIN"/>
    <property type="match status" value="1"/>
</dbReference>
<dbReference type="STRING" id="42157.A0A182E2U1"/>
<reference evidence="4 5" key="2">
    <citation type="submission" date="2018-08" db="EMBL/GenBank/DDBJ databases">
        <authorList>
            <person name="Laetsch R D."/>
            <person name="Stevens L."/>
            <person name="Kumar S."/>
            <person name="Blaxter L. M."/>
        </authorList>
    </citation>
    <scope>NUCLEOTIDE SEQUENCE [LARGE SCALE GENOMIC DNA]</scope>
</reference>
<organism evidence="6">
    <name type="scientific">Onchocerca ochengi</name>
    <name type="common">Filarial nematode worm</name>
    <dbReference type="NCBI Taxonomy" id="42157"/>
    <lineage>
        <taxon>Eukaryota</taxon>
        <taxon>Metazoa</taxon>
        <taxon>Ecdysozoa</taxon>
        <taxon>Nematoda</taxon>
        <taxon>Chromadorea</taxon>
        <taxon>Rhabditida</taxon>
        <taxon>Spirurina</taxon>
        <taxon>Spiruromorpha</taxon>
        <taxon>Filarioidea</taxon>
        <taxon>Onchocercidae</taxon>
        <taxon>Onchocerca</taxon>
    </lineage>
</organism>
<feature type="transmembrane region" description="Helical" evidence="2">
    <location>
        <begin position="18"/>
        <end position="39"/>
    </location>
</feature>
<dbReference type="OrthoDB" id="504170at2759"/>
<dbReference type="SUPFAM" id="SSF48726">
    <property type="entry name" value="Immunoglobulin"/>
    <property type="match status" value="1"/>
</dbReference>
<protein>
    <submittedName>
        <fullName evidence="6">Ig-like domain-containing protein</fullName>
    </submittedName>
</protein>
<evidence type="ECO:0000256" key="1">
    <source>
        <dbReference type="ARBA" id="ARBA00023319"/>
    </source>
</evidence>
<evidence type="ECO:0000256" key="2">
    <source>
        <dbReference type="SAM" id="Phobius"/>
    </source>
</evidence>
<proteinExistence type="predicted"/>
<evidence type="ECO:0000313" key="5">
    <source>
        <dbReference type="Proteomes" id="UP000271087"/>
    </source>
</evidence>